<protein>
    <submittedName>
        <fullName evidence="2">ABC transporter permease</fullName>
    </submittedName>
</protein>
<evidence type="ECO:0000313" key="3">
    <source>
        <dbReference type="Proteomes" id="UP001144204"/>
    </source>
</evidence>
<keyword evidence="1" id="KW-0472">Membrane</keyword>
<feature type="transmembrane region" description="Helical" evidence="1">
    <location>
        <begin position="53"/>
        <end position="75"/>
    </location>
</feature>
<dbReference type="EMBL" id="BRPL01000002">
    <property type="protein sequence ID" value="GLB46738.1"/>
    <property type="molecule type" value="Genomic_DNA"/>
</dbReference>
<name>A0A9W6B1L6_9LACO</name>
<gene>
    <name evidence="2" type="ORF">WR164_07170</name>
</gene>
<feature type="transmembrane region" description="Helical" evidence="1">
    <location>
        <begin position="284"/>
        <end position="300"/>
    </location>
</feature>
<dbReference type="AlphaFoldDB" id="A0A9W6B1L6"/>
<dbReference type="GO" id="GO:0016020">
    <property type="term" value="C:membrane"/>
    <property type="evidence" value="ECO:0007669"/>
    <property type="project" value="InterPro"/>
</dbReference>
<dbReference type="Proteomes" id="UP001144204">
    <property type="component" value="Unassembled WGS sequence"/>
</dbReference>
<feature type="transmembrane region" description="Helical" evidence="1">
    <location>
        <begin position="173"/>
        <end position="201"/>
    </location>
</feature>
<keyword evidence="1" id="KW-1133">Transmembrane helix</keyword>
<feature type="transmembrane region" description="Helical" evidence="1">
    <location>
        <begin position="371"/>
        <end position="390"/>
    </location>
</feature>
<evidence type="ECO:0000256" key="1">
    <source>
        <dbReference type="SAM" id="Phobius"/>
    </source>
</evidence>
<feature type="transmembrane region" description="Helical" evidence="1">
    <location>
        <begin position="306"/>
        <end position="325"/>
    </location>
</feature>
<dbReference type="Pfam" id="PF05975">
    <property type="entry name" value="EcsB"/>
    <property type="match status" value="1"/>
</dbReference>
<dbReference type="InterPro" id="IPR010288">
    <property type="entry name" value="EcsB_ABC"/>
</dbReference>
<feature type="transmembrane region" description="Helical" evidence="1">
    <location>
        <begin position="20"/>
        <end position="41"/>
    </location>
</feature>
<keyword evidence="3" id="KW-1185">Reference proteome</keyword>
<dbReference type="RefSeq" id="WP_286136199.1">
    <property type="nucleotide sequence ID" value="NZ_BRPL01000002.1"/>
</dbReference>
<reference evidence="2" key="2">
    <citation type="journal article" date="2023" name="PLoS ONE">
        <title>Philodulcilactobacillus myokoensis gen. nov., sp. nov., a fructophilic, acidophilic, and agar-phobic lactic acid bacterium isolated from fermented vegetable extracts.</title>
        <authorList>
            <person name="Kouya T."/>
            <person name="Ishiyama Y."/>
            <person name="Ohashi S."/>
            <person name="Kumakubo R."/>
            <person name="Yamazaki T."/>
            <person name="Otaki T."/>
        </authorList>
    </citation>
    <scope>NUCLEOTIDE SEQUENCE</scope>
    <source>
        <strain evidence="2">WR16-4</strain>
    </source>
</reference>
<reference evidence="2" key="1">
    <citation type="submission" date="2022-07" db="EMBL/GenBank/DDBJ databases">
        <authorList>
            <person name="Kouya T."/>
            <person name="Ishiyama Y."/>
        </authorList>
    </citation>
    <scope>NUCLEOTIDE SEQUENCE</scope>
    <source>
        <strain evidence="2">WR16-4</strain>
    </source>
</reference>
<dbReference type="PIRSF" id="PIRSF037259">
    <property type="entry name" value="EcsB_ABC"/>
    <property type="match status" value="1"/>
</dbReference>
<feature type="transmembrane region" description="Helical" evidence="1">
    <location>
        <begin position="101"/>
        <end position="122"/>
    </location>
</feature>
<proteinExistence type="predicted"/>
<comment type="caution">
    <text evidence="2">The sequence shown here is derived from an EMBL/GenBank/DDBJ whole genome shotgun (WGS) entry which is preliminary data.</text>
</comment>
<accession>A0A9W6B1L6</accession>
<evidence type="ECO:0000313" key="2">
    <source>
        <dbReference type="EMBL" id="GLB46738.1"/>
    </source>
</evidence>
<organism evidence="2 3">
    <name type="scientific">Philodulcilactobacillus myokoensis</name>
    <dbReference type="NCBI Taxonomy" id="2929573"/>
    <lineage>
        <taxon>Bacteria</taxon>
        <taxon>Bacillati</taxon>
        <taxon>Bacillota</taxon>
        <taxon>Bacilli</taxon>
        <taxon>Lactobacillales</taxon>
        <taxon>Lactobacillaceae</taxon>
        <taxon>Philodulcilactobacillus</taxon>
    </lineage>
</organism>
<feature type="transmembrane region" description="Helical" evidence="1">
    <location>
        <begin position="134"/>
        <end position="153"/>
    </location>
</feature>
<sequence length="402" mass="47812">MKTLFKTRLSHHLMELAKYLRYVLNDFFVIAMMFFVGGLGYEYSNLLKTLHPGLAWTNWVILIVLFLSVQIGRYATFLKQPDYVFLLPEEYSLHQYLKQSFNYSLLMAGIIQILVWFILLPFIEVTNHANNIDLISYLIMILVIKFIWLSSNLMGGYRINIYKFNRTFLLKWLLPFITISVAVFVNPLLGCLISIIFAIAVQFKLNQWSHSSLDWLFLINNEEKRMHDLYQFFNLFTDVPKVNPKPKRRKYLDRILNQIHPTQKNIYLYLYSRGISRDSKFSNLYLRLTIIGMVLLLFIHGEALPLFLNVLFIYMIGFQLIPFYFHFDDNVFMHIYPLDQTNQIQSFERIITGLLLFSSILFWIVSFIANLSVITSILILIIDLVEIYIFKRFYIRKRIQKN</sequence>
<keyword evidence="1" id="KW-0812">Transmembrane</keyword>